<comment type="caution">
    <text evidence="2">The sequence shown here is derived from an EMBL/GenBank/DDBJ whole genome shotgun (WGS) entry which is preliminary data.</text>
</comment>
<dbReference type="PROSITE" id="PS51186">
    <property type="entry name" value="GNAT"/>
    <property type="match status" value="1"/>
</dbReference>
<sequence length="180" mass="19489">MGDGSIGQIRPLGPADRDALIEGFDSLSPESRIRRFFFEKKALSDQELHALTHPDGVDHIALGLAVAIEGRPEPLPIGVARCFRSQDDLELAEVALITRDDWQGAGAGTALMQALAEAAWNVGIRRWFGALFCDNQTIRNLLSRVGDLSDDRAIGSGVVEVLCDLYPPVQPEPAVSTEVE</sequence>
<dbReference type="Proteomes" id="UP000321577">
    <property type="component" value="Unassembled WGS sequence"/>
</dbReference>
<dbReference type="InterPro" id="IPR000182">
    <property type="entry name" value="GNAT_dom"/>
</dbReference>
<proteinExistence type="predicted"/>
<feature type="domain" description="N-acetyltransferase" evidence="1">
    <location>
        <begin position="7"/>
        <end position="180"/>
    </location>
</feature>
<evidence type="ECO:0000259" key="1">
    <source>
        <dbReference type="PROSITE" id="PS51186"/>
    </source>
</evidence>
<keyword evidence="3" id="KW-1185">Reference proteome</keyword>
<accession>A0A512MFH0</accession>
<dbReference type="CDD" id="cd04301">
    <property type="entry name" value="NAT_SF"/>
    <property type="match status" value="1"/>
</dbReference>
<protein>
    <recommendedName>
        <fullName evidence="1">N-acetyltransferase domain-containing protein</fullName>
    </recommendedName>
</protein>
<dbReference type="Gene3D" id="3.40.630.30">
    <property type="match status" value="1"/>
</dbReference>
<evidence type="ECO:0000313" key="2">
    <source>
        <dbReference type="EMBL" id="GEP45484.1"/>
    </source>
</evidence>
<gene>
    <name evidence="2" type="ORF">BGE01nite_47750</name>
</gene>
<dbReference type="EMBL" id="BKAG01000050">
    <property type="protein sequence ID" value="GEP45484.1"/>
    <property type="molecule type" value="Genomic_DNA"/>
</dbReference>
<evidence type="ECO:0000313" key="3">
    <source>
        <dbReference type="Proteomes" id="UP000321577"/>
    </source>
</evidence>
<dbReference type="InterPro" id="IPR016181">
    <property type="entry name" value="Acyl_CoA_acyltransferase"/>
</dbReference>
<reference evidence="2 3" key="1">
    <citation type="submission" date="2019-07" db="EMBL/GenBank/DDBJ databases">
        <title>Whole genome shotgun sequence of Brevifollis gellanilyticus NBRC 108608.</title>
        <authorList>
            <person name="Hosoyama A."/>
            <person name="Uohara A."/>
            <person name="Ohji S."/>
            <person name="Ichikawa N."/>
        </authorList>
    </citation>
    <scope>NUCLEOTIDE SEQUENCE [LARGE SCALE GENOMIC DNA]</scope>
    <source>
        <strain evidence="2 3">NBRC 108608</strain>
    </source>
</reference>
<dbReference type="Pfam" id="PF00583">
    <property type="entry name" value="Acetyltransf_1"/>
    <property type="match status" value="1"/>
</dbReference>
<dbReference type="SUPFAM" id="SSF55729">
    <property type="entry name" value="Acyl-CoA N-acyltransferases (Nat)"/>
    <property type="match status" value="1"/>
</dbReference>
<name>A0A512MFH0_9BACT</name>
<dbReference type="GO" id="GO:0016747">
    <property type="term" value="F:acyltransferase activity, transferring groups other than amino-acyl groups"/>
    <property type="evidence" value="ECO:0007669"/>
    <property type="project" value="InterPro"/>
</dbReference>
<dbReference type="AlphaFoldDB" id="A0A512MFH0"/>
<organism evidence="2 3">
    <name type="scientific">Brevifollis gellanilyticus</name>
    <dbReference type="NCBI Taxonomy" id="748831"/>
    <lineage>
        <taxon>Bacteria</taxon>
        <taxon>Pseudomonadati</taxon>
        <taxon>Verrucomicrobiota</taxon>
        <taxon>Verrucomicrobiia</taxon>
        <taxon>Verrucomicrobiales</taxon>
        <taxon>Verrucomicrobiaceae</taxon>
    </lineage>
</organism>